<gene>
    <name evidence="13" type="primary">flgJ</name>
    <name evidence="14" type="ORF">GHN41_18590</name>
    <name evidence="13" type="ORF">GHN86_14495</name>
</gene>
<evidence type="ECO:0000256" key="4">
    <source>
        <dbReference type="ARBA" id="ARBA00007974"/>
    </source>
</evidence>
<dbReference type="GO" id="GO:0042597">
    <property type="term" value="C:periplasmic space"/>
    <property type="evidence" value="ECO:0007669"/>
    <property type="project" value="UniProtKB-SubCell"/>
</dbReference>
<dbReference type="InterPro" id="IPR019301">
    <property type="entry name" value="Flagellar_prot_FlgJ_N"/>
</dbReference>
<accession>A0A6A7YW60</accession>
<dbReference type="NCBIfam" id="TIGR02541">
    <property type="entry name" value="flagell_FlgJ"/>
    <property type="match status" value="1"/>
</dbReference>
<dbReference type="GO" id="GO:0016798">
    <property type="term" value="F:hydrolase activity, acting on glycosyl bonds"/>
    <property type="evidence" value="ECO:0007669"/>
    <property type="project" value="UniProtKB-KW"/>
</dbReference>
<dbReference type="EMBL" id="WIVT01000027">
    <property type="protein sequence ID" value="MQU18441.1"/>
    <property type="molecule type" value="Genomic_DNA"/>
</dbReference>
<dbReference type="GO" id="GO:0004040">
    <property type="term" value="F:amidase activity"/>
    <property type="evidence" value="ECO:0007669"/>
    <property type="project" value="InterPro"/>
</dbReference>
<evidence type="ECO:0000256" key="11">
    <source>
        <dbReference type="ARBA" id="ARBA00030835"/>
    </source>
</evidence>
<keyword evidence="13" id="KW-0969">Cilium</keyword>
<keyword evidence="9 13" id="KW-0326">Glycosidase</keyword>
<dbReference type="InterPro" id="IPR002901">
    <property type="entry name" value="MGlyc_endo_b_GlcNAc-like_dom"/>
</dbReference>
<dbReference type="FunFam" id="2.10.70.40:FF:000001">
    <property type="entry name" value="Flagellar assembly peptidoglycan hydrolase FlgJ"/>
    <property type="match status" value="1"/>
</dbReference>
<feature type="domain" description="Mannosyl-glycoprotein endo-beta-N-acetylglucosamidase-like" evidence="12">
    <location>
        <begin position="252"/>
        <end position="409"/>
    </location>
</feature>
<dbReference type="Gene3D" id="2.10.70.40">
    <property type="entry name" value="peptidoglycan hydrolase"/>
    <property type="match status" value="1"/>
</dbReference>
<dbReference type="Gene3D" id="1.10.530.10">
    <property type="match status" value="1"/>
</dbReference>
<evidence type="ECO:0000259" key="12">
    <source>
        <dbReference type="SMART" id="SM00047"/>
    </source>
</evidence>
<evidence type="ECO:0000256" key="10">
    <source>
        <dbReference type="ARBA" id="ARBA00023316"/>
    </source>
</evidence>
<comment type="similarity">
    <text evidence="4">In the C-terminal section; belongs to the glycosyl hydrolase 73 family.</text>
</comment>
<dbReference type="Pfam" id="PF01832">
    <property type="entry name" value="Glucosaminidase"/>
    <property type="match status" value="1"/>
</dbReference>
<dbReference type="RefSeq" id="WP_153386793.1">
    <property type="nucleotide sequence ID" value="NZ_JBITTT010000018.1"/>
</dbReference>
<dbReference type="SMART" id="SM00047">
    <property type="entry name" value="LYZ2"/>
    <property type="match status" value="1"/>
</dbReference>
<comment type="similarity">
    <text evidence="3">In the N-terminal section; belongs to the FlgJ family.</text>
</comment>
<evidence type="ECO:0000256" key="1">
    <source>
        <dbReference type="ARBA" id="ARBA00002954"/>
    </source>
</evidence>
<dbReference type="PANTHER" id="PTHR33308:SF9">
    <property type="entry name" value="PEPTIDOGLYCAN HYDROLASE FLGJ"/>
    <property type="match status" value="1"/>
</dbReference>
<comment type="subcellular location">
    <subcellularLocation>
        <location evidence="2">Periplasm</location>
    </subcellularLocation>
</comment>
<keyword evidence="13" id="KW-0966">Cell projection</keyword>
<dbReference type="AlphaFoldDB" id="A0A6A7YW60"/>
<evidence type="ECO:0000313" key="15">
    <source>
        <dbReference type="Proteomes" id="UP000443000"/>
    </source>
</evidence>
<evidence type="ECO:0000256" key="8">
    <source>
        <dbReference type="ARBA" id="ARBA00022801"/>
    </source>
</evidence>
<dbReference type="Proteomes" id="UP000443000">
    <property type="component" value="Unassembled WGS sequence"/>
</dbReference>
<dbReference type="InterPro" id="IPR013377">
    <property type="entry name" value="FlgJ"/>
</dbReference>
<evidence type="ECO:0000313" key="14">
    <source>
        <dbReference type="EMBL" id="MQU18441.1"/>
    </source>
</evidence>
<keyword evidence="7" id="KW-1005">Bacterial flagellum biogenesis</keyword>
<keyword evidence="6" id="KW-0574">Periplasm</keyword>
<dbReference type="EMBL" id="WIWC01000023">
    <property type="protein sequence ID" value="MQT81262.1"/>
    <property type="molecule type" value="Genomic_DNA"/>
</dbReference>
<sequence length="420" mass="45278">MDLSKRGVSSSDSGAFTDLNRLNNLKVGDRESDSNMRKVAQEFESLFLNEMLKSMRSANEVLGKDNPLNTPAAKQYQEMYDQQLSVTLSRQGGGIGLADVLMRQMSKNKPTAPQDVSVTTALTSDAKTPAATTVAATTNSPFVRTSGQRALWSARVAAPAAAEGGHQNDMAKINQRRLALPSKLTDRLLAGIVPSADPTRSTLNAGTVPGRTSPGLDAVLKGSRQPMLSASGVQGRMQIYGRAVAQPPLAPAKQAFESPDAFVATMLPMAQQAADRIGVDPLYLVAQAALETGWGKSVMRQQNGSSSHNLFGIKATGNWQGAQARAITSEFKGGQMVKETADFRSYDSYQDSFHDLVTLLQSNNRYKEVLNAADKPEQFVRELQKAGYATDPEYASKISQIAKQMKTYQSYVSTGSLTNL</sequence>
<dbReference type="GO" id="GO:0071973">
    <property type="term" value="P:bacterial-type flagellum-dependent cell motility"/>
    <property type="evidence" value="ECO:0007669"/>
    <property type="project" value="TreeGrafter"/>
</dbReference>
<comment type="function">
    <text evidence="1">Flagellum-specific muramidase which hydrolyzes the peptidoglycan layer to assemble the rod structure in the periplasmic space.</text>
</comment>
<evidence type="ECO:0000256" key="9">
    <source>
        <dbReference type="ARBA" id="ARBA00023295"/>
    </source>
</evidence>
<dbReference type="GO" id="GO:0071555">
    <property type="term" value="P:cell wall organization"/>
    <property type="evidence" value="ECO:0007669"/>
    <property type="project" value="UniProtKB-KW"/>
</dbReference>
<organism evidence="13">
    <name type="scientific">Pseudomonas helleri</name>
    <dbReference type="NCBI Taxonomy" id="1608996"/>
    <lineage>
        <taxon>Bacteria</taxon>
        <taxon>Pseudomonadati</taxon>
        <taxon>Pseudomonadota</taxon>
        <taxon>Gammaproteobacteria</taxon>
        <taxon>Pseudomonadales</taxon>
        <taxon>Pseudomonadaceae</taxon>
        <taxon>Pseudomonas</taxon>
    </lineage>
</organism>
<dbReference type="InterPro" id="IPR051056">
    <property type="entry name" value="Glycosyl_Hydrolase_73"/>
</dbReference>
<evidence type="ECO:0000256" key="6">
    <source>
        <dbReference type="ARBA" id="ARBA00022764"/>
    </source>
</evidence>
<reference evidence="13 15" key="1">
    <citation type="submission" date="2019-10" db="EMBL/GenBank/DDBJ databases">
        <title>Evaluation of single-gene subtyping targets for Pseudomonas.</title>
        <authorList>
            <person name="Reichler S.J."/>
            <person name="Orsi R.H."/>
            <person name="Wiedmann M."/>
            <person name="Martin N.H."/>
            <person name="Murphy S.I."/>
        </authorList>
    </citation>
    <scope>NUCLEOTIDE SEQUENCE</scope>
    <source>
        <strain evidence="14 15">FSL R10-1594</strain>
        <strain evidence="13">FSL R10-2339</strain>
    </source>
</reference>
<evidence type="ECO:0000256" key="5">
    <source>
        <dbReference type="ARBA" id="ARBA00013433"/>
    </source>
</evidence>
<comment type="caution">
    <text evidence="13">The sequence shown here is derived from an EMBL/GenBank/DDBJ whole genome shotgun (WGS) entry which is preliminary data.</text>
</comment>
<evidence type="ECO:0000256" key="7">
    <source>
        <dbReference type="ARBA" id="ARBA00022795"/>
    </source>
</evidence>
<keyword evidence="10" id="KW-0961">Cell wall biogenesis/degradation</keyword>
<keyword evidence="13" id="KW-0282">Flagellum</keyword>
<dbReference type="Pfam" id="PF10135">
    <property type="entry name" value="Rod-binding"/>
    <property type="match status" value="1"/>
</dbReference>
<dbReference type="OrthoDB" id="289937at2"/>
<evidence type="ECO:0000256" key="2">
    <source>
        <dbReference type="ARBA" id="ARBA00004418"/>
    </source>
</evidence>
<evidence type="ECO:0000313" key="13">
    <source>
        <dbReference type="EMBL" id="MQT81262.1"/>
    </source>
</evidence>
<dbReference type="PANTHER" id="PTHR33308">
    <property type="entry name" value="PEPTIDOGLYCAN HYDROLASE FLGJ"/>
    <property type="match status" value="1"/>
</dbReference>
<dbReference type="GO" id="GO:0044780">
    <property type="term" value="P:bacterial-type flagellum assembly"/>
    <property type="evidence" value="ECO:0007669"/>
    <property type="project" value="InterPro"/>
</dbReference>
<name>A0A6A7YW60_9PSED</name>
<evidence type="ECO:0000256" key="3">
    <source>
        <dbReference type="ARBA" id="ARBA00006880"/>
    </source>
</evidence>
<protein>
    <recommendedName>
        <fullName evidence="5">Peptidoglycan hydrolase FlgJ</fullName>
    </recommendedName>
    <alternativeName>
        <fullName evidence="11">Muramidase FlgJ</fullName>
    </alternativeName>
</protein>
<keyword evidence="8 13" id="KW-0378">Hydrolase</keyword>
<proteinExistence type="inferred from homology"/>